<accession>A0ABQ9HF99</accession>
<gene>
    <name evidence="2" type="ORF">PR048_014832</name>
</gene>
<sequence>MRMIEVNMEQRRNEGEGETGDTGENPPTNVIVLHDSHMPKFGVTRPEIEPGSPWWEAS</sequence>
<evidence type="ECO:0000313" key="3">
    <source>
        <dbReference type="Proteomes" id="UP001159363"/>
    </source>
</evidence>
<comment type="caution">
    <text evidence="2">The sequence shown here is derived from an EMBL/GenBank/DDBJ whole genome shotgun (WGS) entry which is preliminary data.</text>
</comment>
<dbReference type="Proteomes" id="UP001159363">
    <property type="component" value="Chromosome 4"/>
</dbReference>
<proteinExistence type="predicted"/>
<keyword evidence="3" id="KW-1185">Reference proteome</keyword>
<evidence type="ECO:0000256" key="1">
    <source>
        <dbReference type="SAM" id="MobiDB-lite"/>
    </source>
</evidence>
<reference evidence="2 3" key="1">
    <citation type="submission" date="2023-02" db="EMBL/GenBank/DDBJ databases">
        <title>LHISI_Scaffold_Assembly.</title>
        <authorList>
            <person name="Stuart O.P."/>
            <person name="Cleave R."/>
            <person name="Magrath M.J.L."/>
            <person name="Mikheyev A.S."/>
        </authorList>
    </citation>
    <scope>NUCLEOTIDE SEQUENCE [LARGE SCALE GENOMIC DNA]</scope>
    <source>
        <strain evidence="2">Daus_M_001</strain>
        <tissue evidence="2">Leg muscle</tissue>
    </source>
</reference>
<evidence type="ECO:0000313" key="2">
    <source>
        <dbReference type="EMBL" id="KAJ8882993.1"/>
    </source>
</evidence>
<protein>
    <submittedName>
        <fullName evidence="2">Uncharacterized protein</fullName>
    </submittedName>
</protein>
<feature type="region of interest" description="Disordered" evidence="1">
    <location>
        <begin position="1"/>
        <end position="29"/>
    </location>
</feature>
<feature type="non-terminal residue" evidence="2">
    <location>
        <position position="58"/>
    </location>
</feature>
<name>A0ABQ9HF99_9NEOP</name>
<organism evidence="2 3">
    <name type="scientific">Dryococelus australis</name>
    <dbReference type="NCBI Taxonomy" id="614101"/>
    <lineage>
        <taxon>Eukaryota</taxon>
        <taxon>Metazoa</taxon>
        <taxon>Ecdysozoa</taxon>
        <taxon>Arthropoda</taxon>
        <taxon>Hexapoda</taxon>
        <taxon>Insecta</taxon>
        <taxon>Pterygota</taxon>
        <taxon>Neoptera</taxon>
        <taxon>Polyneoptera</taxon>
        <taxon>Phasmatodea</taxon>
        <taxon>Verophasmatodea</taxon>
        <taxon>Anareolatae</taxon>
        <taxon>Phasmatidae</taxon>
        <taxon>Eurycanthinae</taxon>
        <taxon>Dryococelus</taxon>
    </lineage>
</organism>
<dbReference type="EMBL" id="JARBHB010000005">
    <property type="protein sequence ID" value="KAJ8882993.1"/>
    <property type="molecule type" value="Genomic_DNA"/>
</dbReference>